<dbReference type="AlphaFoldDB" id="A0A0R1FVP8"/>
<evidence type="ECO:0000313" key="7">
    <source>
        <dbReference type="EMBL" id="KRK22615.1"/>
    </source>
</evidence>
<dbReference type="PIRSF" id="PIRSF002741">
    <property type="entry name" value="MppA"/>
    <property type="match status" value="1"/>
</dbReference>
<dbReference type="InterPro" id="IPR030678">
    <property type="entry name" value="Peptide/Ni-bd"/>
</dbReference>
<dbReference type="PROSITE" id="PS51257">
    <property type="entry name" value="PROKAR_LIPOPROTEIN"/>
    <property type="match status" value="1"/>
</dbReference>
<dbReference type="Gene3D" id="3.40.190.10">
    <property type="entry name" value="Periplasmic binding protein-like II"/>
    <property type="match status" value="1"/>
</dbReference>
<dbReference type="CDD" id="cd08504">
    <property type="entry name" value="PBP2_OppA"/>
    <property type="match status" value="1"/>
</dbReference>
<dbReference type="PANTHER" id="PTHR30290">
    <property type="entry name" value="PERIPLASMIC BINDING COMPONENT OF ABC TRANSPORTER"/>
    <property type="match status" value="1"/>
</dbReference>
<dbReference type="GO" id="GO:0015833">
    <property type="term" value="P:peptide transport"/>
    <property type="evidence" value="ECO:0007669"/>
    <property type="project" value="UniProtKB-KW"/>
</dbReference>
<comment type="caution">
    <text evidence="7">The sequence shown here is derived from an EMBL/GenBank/DDBJ whole genome shotgun (WGS) entry which is preliminary data.</text>
</comment>
<dbReference type="FunFam" id="3.90.76.10:FF:000001">
    <property type="entry name" value="Oligopeptide ABC transporter substrate-binding protein"/>
    <property type="match status" value="1"/>
</dbReference>
<dbReference type="PATRIC" id="fig|1423768.4.peg.1027"/>
<dbReference type="Pfam" id="PF00496">
    <property type="entry name" value="SBP_bac_5"/>
    <property type="match status" value="1"/>
</dbReference>
<evidence type="ECO:0000256" key="2">
    <source>
        <dbReference type="ARBA" id="ARBA00005695"/>
    </source>
</evidence>
<name>A0A0R1FVP8_9LACO</name>
<gene>
    <name evidence="7" type="ORF">FD43_GL001020</name>
</gene>
<evidence type="ECO:0000313" key="8">
    <source>
        <dbReference type="Proteomes" id="UP000051794"/>
    </source>
</evidence>
<dbReference type="SUPFAM" id="SSF53850">
    <property type="entry name" value="Periplasmic binding protein-like II"/>
    <property type="match status" value="1"/>
</dbReference>
<organism evidence="7 8">
    <name type="scientific">Apilactobacillus kunkeei DSM 12361 = ATCC 700308</name>
    <dbReference type="NCBI Taxonomy" id="1423768"/>
    <lineage>
        <taxon>Bacteria</taxon>
        <taxon>Bacillati</taxon>
        <taxon>Bacillota</taxon>
        <taxon>Bacilli</taxon>
        <taxon>Lactobacillales</taxon>
        <taxon>Lactobacillaceae</taxon>
        <taxon>Apilactobacillus</taxon>
    </lineage>
</organism>
<keyword evidence="5" id="KW-0653">Protein transport</keyword>
<accession>A0A0R1FVP8</accession>
<evidence type="ECO:0000256" key="3">
    <source>
        <dbReference type="ARBA" id="ARBA00022448"/>
    </source>
</evidence>
<keyword evidence="3" id="KW-0813">Transport</keyword>
<dbReference type="InterPro" id="IPR039424">
    <property type="entry name" value="SBP_5"/>
</dbReference>
<dbReference type="Proteomes" id="UP000051794">
    <property type="component" value="Unassembled WGS sequence"/>
</dbReference>
<dbReference type="InterPro" id="IPR000914">
    <property type="entry name" value="SBP_5_dom"/>
</dbReference>
<reference evidence="7 8" key="1">
    <citation type="journal article" date="2015" name="Genome Announc.">
        <title>Expanding the biotechnology potential of lactobacilli through comparative genomics of 213 strains and associated genera.</title>
        <authorList>
            <person name="Sun Z."/>
            <person name="Harris H.M."/>
            <person name="McCann A."/>
            <person name="Guo C."/>
            <person name="Argimon S."/>
            <person name="Zhang W."/>
            <person name="Yang X."/>
            <person name="Jeffery I.B."/>
            <person name="Cooney J.C."/>
            <person name="Kagawa T.F."/>
            <person name="Liu W."/>
            <person name="Song Y."/>
            <person name="Salvetti E."/>
            <person name="Wrobel A."/>
            <person name="Rasinkangas P."/>
            <person name="Parkhill J."/>
            <person name="Rea M.C."/>
            <person name="O'Sullivan O."/>
            <person name="Ritari J."/>
            <person name="Douillard F.P."/>
            <person name="Paul Ross R."/>
            <person name="Yang R."/>
            <person name="Briner A.E."/>
            <person name="Felis G.E."/>
            <person name="de Vos W.M."/>
            <person name="Barrangou R."/>
            <person name="Klaenhammer T.R."/>
            <person name="Caufield P.W."/>
            <person name="Cui Y."/>
            <person name="Zhang H."/>
            <person name="O'Toole P.W."/>
        </authorList>
    </citation>
    <scope>NUCLEOTIDE SEQUENCE [LARGE SCALE GENOMIC DNA]</scope>
    <source>
        <strain evidence="7 8">DSM 12361</strain>
    </source>
</reference>
<comment type="subcellular location">
    <subcellularLocation>
        <location evidence="1">Cell envelope</location>
    </subcellularLocation>
</comment>
<proteinExistence type="inferred from homology"/>
<dbReference type="Gene3D" id="3.90.76.10">
    <property type="entry name" value="Dipeptide-binding Protein, Domain 1"/>
    <property type="match status" value="1"/>
</dbReference>
<sequence length="540" mass="60306">MDMKKSRILSIIVTTALLGLVLTACGKSQSSNKKHLNWMTNASIASLDPSKAVDTNTQQAVYNAFSGLVSPDGSNKVRLATAKSYHVSKDGKTYTFDLKHTKWSNGQELTAKDFEYGIKRSADPKTASQEAYYMANIENYTAISKSQLSPDQLGVKAIGKYKLQIKLIKPQPYFLNLLVLPVFYPQSESIVKKYGKSYGTTSSKMIYNGAFKITNWTGTNDSWTLTKNKEYYNADKTKLDSIKYTVIKDPQTALNEYQSGKLDQTTLVGKQQYSSYKNSKDFHLRKIYSVRYLSLSNKNEPAFRNVNIRKALSLIINRKELLNDVLGNGSTQARGIVPDTLASRNGKDFNDYASVSDAVNGNVEQAKKLWKKGLSEIGKKNLTISINSNNGDDAKPIVEFIQNQFSKLPGLKVNLTLLPNTVATARFLSGQYQVAVTGWSPSISDPISPLNIRYSTNSMNTAKWSNAEYDKLIDKSNDDDALNPAKRWNDLVDAQKVLLNDQGLIPLFQPAQAELIKSDIHNVRFYGNGPIWDFSETYVK</sequence>
<evidence type="ECO:0000259" key="6">
    <source>
        <dbReference type="Pfam" id="PF00496"/>
    </source>
</evidence>
<dbReference type="GO" id="GO:1904680">
    <property type="term" value="F:peptide transmembrane transporter activity"/>
    <property type="evidence" value="ECO:0007669"/>
    <property type="project" value="TreeGrafter"/>
</dbReference>
<keyword evidence="4" id="KW-0732">Signal</keyword>
<keyword evidence="5" id="KW-0571">Peptide transport</keyword>
<evidence type="ECO:0000256" key="1">
    <source>
        <dbReference type="ARBA" id="ARBA00004196"/>
    </source>
</evidence>
<dbReference type="PANTHER" id="PTHR30290:SF10">
    <property type="entry name" value="PERIPLASMIC OLIGOPEPTIDE-BINDING PROTEIN-RELATED"/>
    <property type="match status" value="1"/>
</dbReference>
<feature type="domain" description="Solute-binding protein family 5" evidence="6">
    <location>
        <begin position="77"/>
        <end position="459"/>
    </location>
</feature>
<evidence type="ECO:0000256" key="4">
    <source>
        <dbReference type="ARBA" id="ARBA00022729"/>
    </source>
</evidence>
<dbReference type="GO" id="GO:0030313">
    <property type="term" value="C:cell envelope"/>
    <property type="evidence" value="ECO:0007669"/>
    <property type="project" value="UniProtKB-SubCell"/>
</dbReference>
<protein>
    <submittedName>
        <fullName evidence="7">ABC transporter, substrate-binding protein, family 5</fullName>
    </submittedName>
</protein>
<comment type="similarity">
    <text evidence="2">Belongs to the bacterial solute-binding protein 5 family.</text>
</comment>
<dbReference type="GO" id="GO:0042597">
    <property type="term" value="C:periplasmic space"/>
    <property type="evidence" value="ECO:0007669"/>
    <property type="project" value="UniProtKB-ARBA"/>
</dbReference>
<evidence type="ECO:0000256" key="5">
    <source>
        <dbReference type="ARBA" id="ARBA00022856"/>
    </source>
</evidence>
<dbReference type="EMBL" id="AZCK01000016">
    <property type="protein sequence ID" value="KRK22615.1"/>
    <property type="molecule type" value="Genomic_DNA"/>
</dbReference>
<dbReference type="GO" id="GO:0043190">
    <property type="term" value="C:ATP-binding cassette (ABC) transporter complex"/>
    <property type="evidence" value="ECO:0007669"/>
    <property type="project" value="InterPro"/>
</dbReference>
<dbReference type="Gene3D" id="3.10.105.10">
    <property type="entry name" value="Dipeptide-binding Protein, Domain 3"/>
    <property type="match status" value="1"/>
</dbReference>